<proteinExistence type="predicted"/>
<evidence type="ECO:0000313" key="2">
    <source>
        <dbReference type="EMBL" id="MSR93951.1"/>
    </source>
</evidence>
<dbReference type="InterPro" id="IPR038620">
    <property type="entry name" value="YdcP-like_sf"/>
</dbReference>
<sequence>MALKHTAIFYDCEKTFGVLKFLSYEGVRNVFDNEKGEKTDEIKSRVYRLISERQGEVIEVTIPPEVAEKNLKKGATVVLKGLNILPIAKRGYGSDTNNYIQAEDLLEVGGATQNVPPVPSFGKKEDGKKE</sequence>
<dbReference type="InterPro" id="IPR010365">
    <property type="entry name" value="DUF961"/>
</dbReference>
<reference evidence="2 3" key="1">
    <citation type="submission" date="2019-08" db="EMBL/GenBank/DDBJ databases">
        <title>In-depth cultivation of the pig gut microbiome towards novel bacterial diversity and tailored functional studies.</title>
        <authorList>
            <person name="Wylensek D."/>
            <person name="Hitch T.C.A."/>
            <person name="Clavel T."/>
        </authorList>
    </citation>
    <scope>NUCLEOTIDE SEQUENCE [LARGE SCALE GENOMIC DNA]</scope>
    <source>
        <strain evidence="2 3">68-1-5</strain>
    </source>
</reference>
<evidence type="ECO:0000313" key="3">
    <source>
        <dbReference type="Proteomes" id="UP000434409"/>
    </source>
</evidence>
<gene>
    <name evidence="2" type="ORF">FYJ34_06710</name>
</gene>
<dbReference type="EMBL" id="VULY01000018">
    <property type="protein sequence ID" value="MSR93951.1"/>
    <property type="molecule type" value="Genomic_DNA"/>
</dbReference>
<feature type="region of interest" description="Disordered" evidence="1">
    <location>
        <begin position="111"/>
        <end position="130"/>
    </location>
</feature>
<protein>
    <submittedName>
        <fullName evidence="2">DUF961 domain-containing protein</fullName>
    </submittedName>
</protein>
<dbReference type="AlphaFoldDB" id="A0A6N7USI8"/>
<organism evidence="2 3">
    <name type="scientific">Suipraeoptans intestinalis</name>
    <dbReference type="NCBI Taxonomy" id="2606628"/>
    <lineage>
        <taxon>Bacteria</taxon>
        <taxon>Bacillati</taxon>
        <taxon>Bacillota</taxon>
        <taxon>Clostridia</taxon>
        <taxon>Lachnospirales</taxon>
        <taxon>Lachnospiraceae</taxon>
        <taxon>Suipraeoptans</taxon>
    </lineage>
</organism>
<keyword evidence="3" id="KW-1185">Reference proteome</keyword>
<dbReference type="Gene3D" id="2.40.50.390">
    <property type="entry name" value="Conjugative transposon protein, DUF961"/>
    <property type="match status" value="1"/>
</dbReference>
<accession>A0A6N7USI8</accession>
<name>A0A6N7USI8_9FIRM</name>
<dbReference type="RefSeq" id="WP_154477210.1">
    <property type="nucleotide sequence ID" value="NZ_VULY01000018.1"/>
</dbReference>
<dbReference type="Pfam" id="PF06125">
    <property type="entry name" value="DUF961"/>
    <property type="match status" value="1"/>
</dbReference>
<evidence type="ECO:0000256" key="1">
    <source>
        <dbReference type="SAM" id="MobiDB-lite"/>
    </source>
</evidence>
<dbReference type="Proteomes" id="UP000434409">
    <property type="component" value="Unassembled WGS sequence"/>
</dbReference>
<comment type="caution">
    <text evidence="2">The sequence shown here is derived from an EMBL/GenBank/DDBJ whole genome shotgun (WGS) entry which is preliminary data.</text>
</comment>